<dbReference type="CDD" id="cd00431">
    <property type="entry name" value="cysteine_hydrolases"/>
    <property type="match status" value="1"/>
</dbReference>
<dbReference type="RefSeq" id="WP_162672201.1">
    <property type="nucleotide sequence ID" value="NZ_LR593886.1"/>
</dbReference>
<dbReference type="GO" id="GO:0016787">
    <property type="term" value="F:hydrolase activity"/>
    <property type="evidence" value="ECO:0007669"/>
    <property type="project" value="UniProtKB-KW"/>
</dbReference>
<dbReference type="InterPro" id="IPR036380">
    <property type="entry name" value="Isochorismatase-like_sf"/>
</dbReference>
<protein>
    <recommendedName>
        <fullName evidence="2">Isochorismatase-like domain-containing protein</fullName>
    </recommendedName>
</protein>
<gene>
    <name evidence="3" type="ORF">SOIL9_81500</name>
</gene>
<dbReference type="InterPro" id="IPR050272">
    <property type="entry name" value="Isochorismatase-like_hydrls"/>
</dbReference>
<dbReference type="Proteomes" id="UP000464178">
    <property type="component" value="Chromosome"/>
</dbReference>
<evidence type="ECO:0000259" key="2">
    <source>
        <dbReference type="Pfam" id="PF00857"/>
    </source>
</evidence>
<evidence type="ECO:0000313" key="3">
    <source>
        <dbReference type="EMBL" id="VTS00539.1"/>
    </source>
</evidence>
<dbReference type="SUPFAM" id="SSF52499">
    <property type="entry name" value="Isochorismatase-like hydrolases"/>
    <property type="match status" value="1"/>
</dbReference>
<dbReference type="Pfam" id="PF00857">
    <property type="entry name" value="Isochorismatase"/>
    <property type="match status" value="1"/>
</dbReference>
<dbReference type="PANTHER" id="PTHR43540">
    <property type="entry name" value="PEROXYUREIDOACRYLATE/UREIDOACRYLATE AMIDOHYDROLASE-RELATED"/>
    <property type="match status" value="1"/>
</dbReference>
<dbReference type="Gene3D" id="3.40.50.850">
    <property type="entry name" value="Isochorismatase-like"/>
    <property type="match status" value="1"/>
</dbReference>
<proteinExistence type="predicted"/>
<keyword evidence="4" id="KW-1185">Reference proteome</keyword>
<evidence type="ECO:0000256" key="1">
    <source>
        <dbReference type="ARBA" id="ARBA00022801"/>
    </source>
</evidence>
<dbReference type="KEGG" id="gms:SOIL9_81500"/>
<name>A0A6P2DGB4_9BACT</name>
<evidence type="ECO:0000313" key="4">
    <source>
        <dbReference type="Proteomes" id="UP000464178"/>
    </source>
</evidence>
<dbReference type="InterPro" id="IPR000868">
    <property type="entry name" value="Isochorismatase-like_dom"/>
</dbReference>
<dbReference type="EMBL" id="LR593886">
    <property type="protein sequence ID" value="VTS00539.1"/>
    <property type="molecule type" value="Genomic_DNA"/>
</dbReference>
<organism evidence="3 4">
    <name type="scientific">Gemmata massiliana</name>
    <dbReference type="NCBI Taxonomy" id="1210884"/>
    <lineage>
        <taxon>Bacteria</taxon>
        <taxon>Pseudomonadati</taxon>
        <taxon>Planctomycetota</taxon>
        <taxon>Planctomycetia</taxon>
        <taxon>Gemmatales</taxon>
        <taxon>Gemmataceae</taxon>
        <taxon>Gemmata</taxon>
    </lineage>
</organism>
<dbReference type="PANTHER" id="PTHR43540:SF6">
    <property type="entry name" value="ISOCHORISMATASE-LIKE DOMAIN-CONTAINING PROTEIN"/>
    <property type="match status" value="1"/>
</dbReference>
<dbReference type="AlphaFoldDB" id="A0A6P2DGB4"/>
<accession>A0A6P2DGB4</accession>
<reference evidence="3 4" key="1">
    <citation type="submission" date="2019-05" db="EMBL/GenBank/DDBJ databases">
        <authorList>
            <consortium name="Science for Life Laboratories"/>
        </authorList>
    </citation>
    <scope>NUCLEOTIDE SEQUENCE [LARGE SCALE GENOMIC DNA]</scope>
    <source>
        <strain evidence="3">Soil9</strain>
    </source>
</reference>
<sequence length="200" mass="21895">MSGNSENLRGSAPDKHPVALLLVDVINPLDFPEADQLRPHAIPAAKKLAELKGRARKAKVPVVYANDNFGRWRSDLNAVVERCREPGCKGSELVELLRPEKDDYFVLKPKHSAFFSTTLDTLLRYLGTQTLVIGGFAADICVLFTANDAYMRDLRVVIPSDGVASNQAADRDSALALMARVLKADTPRMADIDFASLATE</sequence>
<keyword evidence="1 3" id="KW-0378">Hydrolase</keyword>
<feature type="domain" description="Isochorismatase-like" evidence="2">
    <location>
        <begin position="19"/>
        <end position="179"/>
    </location>
</feature>